<keyword evidence="3" id="KW-1185">Reference proteome</keyword>
<dbReference type="KEGG" id="fte:Fluta_3877"/>
<evidence type="ECO:0000256" key="1">
    <source>
        <dbReference type="SAM" id="Phobius"/>
    </source>
</evidence>
<proteinExistence type="predicted"/>
<evidence type="ECO:0000313" key="2">
    <source>
        <dbReference type="EMBL" id="AEA45843.1"/>
    </source>
</evidence>
<keyword evidence="1" id="KW-0812">Transmembrane</keyword>
<keyword evidence="1" id="KW-0472">Membrane</keyword>
<name>F2IH29_FLUTR</name>
<organism evidence="2 3">
    <name type="scientific">Fluviicola taffensis (strain DSM 16823 / NCIMB 13979 / RW262)</name>
    <dbReference type="NCBI Taxonomy" id="755732"/>
    <lineage>
        <taxon>Bacteria</taxon>
        <taxon>Pseudomonadati</taxon>
        <taxon>Bacteroidota</taxon>
        <taxon>Flavobacteriia</taxon>
        <taxon>Flavobacteriales</taxon>
        <taxon>Crocinitomicaceae</taxon>
        <taxon>Fluviicola</taxon>
    </lineage>
</organism>
<gene>
    <name evidence="2" type="ordered locus">Fluta_3877</name>
</gene>
<reference evidence="3" key="2">
    <citation type="submission" date="2011-02" db="EMBL/GenBank/DDBJ databases">
        <title>The complete genome of Fluviicola taffensis DSM 16823.</title>
        <authorList>
            <consortium name="US DOE Joint Genome Institute (JGI-PGF)"/>
            <person name="Lucas S."/>
            <person name="Copeland A."/>
            <person name="Lapidus A."/>
            <person name="Bruce D."/>
            <person name="Goodwin L."/>
            <person name="Pitluck S."/>
            <person name="Kyrpides N."/>
            <person name="Mavromatis K."/>
            <person name="Ivanova N."/>
            <person name="Mikhailova N."/>
            <person name="Pagani I."/>
            <person name="Chertkov O."/>
            <person name="Detter J.C."/>
            <person name="Han C."/>
            <person name="Tapia R."/>
            <person name="Land M."/>
            <person name="Hauser L."/>
            <person name="Markowitz V."/>
            <person name="Cheng J.-F."/>
            <person name="Hugenholtz P."/>
            <person name="Woyke T."/>
            <person name="Wu D."/>
            <person name="Tindall B."/>
            <person name="Pomrenke H.G."/>
            <person name="Brambilla E."/>
            <person name="Klenk H.-P."/>
            <person name="Eisen J.A."/>
        </authorList>
    </citation>
    <scope>NUCLEOTIDE SEQUENCE [LARGE SCALE GENOMIC DNA]</scope>
    <source>
        <strain evidence="3">DSM 16823 / RW262 / RW262</strain>
    </source>
</reference>
<accession>F2IH29</accession>
<protein>
    <submittedName>
        <fullName evidence="2">Uncharacterized protein</fullName>
    </submittedName>
</protein>
<keyword evidence="1" id="KW-1133">Transmembrane helix</keyword>
<dbReference type="STRING" id="755732.Fluta_3877"/>
<dbReference type="Proteomes" id="UP000007463">
    <property type="component" value="Chromosome"/>
</dbReference>
<dbReference type="AlphaFoldDB" id="F2IH29"/>
<dbReference type="EMBL" id="CP002542">
    <property type="protein sequence ID" value="AEA45843.1"/>
    <property type="molecule type" value="Genomic_DNA"/>
</dbReference>
<feature type="transmembrane region" description="Helical" evidence="1">
    <location>
        <begin position="12"/>
        <end position="30"/>
    </location>
</feature>
<reference evidence="2 3" key="1">
    <citation type="journal article" date="2011" name="Stand. Genomic Sci.">
        <title>Complete genome sequence of the gliding freshwater bacterium Fluviicola taffensis type strain (RW262).</title>
        <authorList>
            <person name="Woyke T."/>
            <person name="Chertkov O."/>
            <person name="Lapidus A."/>
            <person name="Nolan M."/>
            <person name="Lucas S."/>
            <person name="Del Rio T.G."/>
            <person name="Tice H."/>
            <person name="Cheng J.F."/>
            <person name="Tapia R."/>
            <person name="Han C."/>
            <person name="Goodwin L."/>
            <person name="Pitluck S."/>
            <person name="Liolios K."/>
            <person name="Pagani I."/>
            <person name="Ivanova N."/>
            <person name="Huntemann M."/>
            <person name="Mavromatis K."/>
            <person name="Mikhailova N."/>
            <person name="Pati A."/>
            <person name="Chen A."/>
            <person name="Palaniappan K."/>
            <person name="Land M."/>
            <person name="Hauser L."/>
            <person name="Brambilla E.M."/>
            <person name="Rohde M."/>
            <person name="Mwirichia R."/>
            <person name="Sikorski J."/>
            <person name="Tindall B.J."/>
            <person name="Goker M."/>
            <person name="Bristow J."/>
            <person name="Eisen J.A."/>
            <person name="Markowitz V."/>
            <person name="Hugenholtz P."/>
            <person name="Klenk H.P."/>
            <person name="Kyrpides N.C."/>
        </authorList>
    </citation>
    <scope>NUCLEOTIDE SEQUENCE [LARGE SCALE GENOMIC DNA]</scope>
    <source>
        <strain evidence="3">DSM 16823 / RW262 / RW262</strain>
    </source>
</reference>
<evidence type="ECO:0000313" key="3">
    <source>
        <dbReference type="Proteomes" id="UP000007463"/>
    </source>
</evidence>
<dbReference type="HOGENOM" id="CLU_3365114_0_0_10"/>
<sequence>MEEQDNKNWNWAYAGVIGALVALLVFFYFFTQYFS</sequence>